<dbReference type="EMBL" id="CP096574">
    <property type="protein sequence ID" value="UPU35176.1"/>
    <property type="molecule type" value="Genomic_DNA"/>
</dbReference>
<dbReference type="SUPFAM" id="SSF48695">
    <property type="entry name" value="Multiheme cytochromes"/>
    <property type="match status" value="1"/>
</dbReference>
<protein>
    <submittedName>
        <fullName evidence="2 3">Cytochrome C</fullName>
    </submittedName>
</protein>
<keyword evidence="1" id="KW-0732">Signal</keyword>
<dbReference type="EMBL" id="CP096574">
    <property type="protein sequence ID" value="UPU35170.1"/>
    <property type="molecule type" value="Genomic_DNA"/>
</dbReference>
<organism evidence="2 5">
    <name type="scientific">Geomonas paludis</name>
    <dbReference type="NCBI Taxonomy" id="2740185"/>
    <lineage>
        <taxon>Bacteria</taxon>
        <taxon>Pseudomonadati</taxon>
        <taxon>Thermodesulfobacteriota</taxon>
        <taxon>Desulfuromonadia</taxon>
        <taxon>Geobacterales</taxon>
        <taxon>Geobacteraceae</taxon>
        <taxon>Geomonas</taxon>
    </lineage>
</organism>
<evidence type="ECO:0000313" key="3">
    <source>
        <dbReference type="EMBL" id="UPU35170.1"/>
    </source>
</evidence>
<accession>A0A6V8MZB4</accession>
<dbReference type="Proteomes" id="UP000568888">
    <property type="component" value="Unassembled WGS sequence"/>
</dbReference>
<keyword evidence="6" id="KW-1185">Reference proteome</keyword>
<dbReference type="Proteomes" id="UP000831485">
    <property type="component" value="Chromosome"/>
</dbReference>
<sequence>MKSKLLMLLMAPLMALLLVACANTKSGALIHPEAVTGTPNCTECHSDAYAAMNHQAVDFFKKHSVFATNARRACASCHAESFCTDCHAHKEELKPSVKYTQQVERTLPHRGDYLSQHRIDGKINPASCAKCHGRTNNERCLTCHK</sequence>
<proteinExistence type="predicted"/>
<evidence type="ECO:0000313" key="5">
    <source>
        <dbReference type="Proteomes" id="UP000568888"/>
    </source>
</evidence>
<reference evidence="3" key="3">
    <citation type="submission" date="2022-04" db="EMBL/GenBank/DDBJ databases">
        <authorList>
            <person name="Liu G."/>
        </authorList>
    </citation>
    <scope>NUCLEOTIDE SEQUENCE</scope>
    <source>
        <strain evidence="3">RG22</strain>
    </source>
</reference>
<name>A0A6V8MZB4_9BACT</name>
<dbReference type="AlphaFoldDB" id="A0A6V8MZB4"/>
<evidence type="ECO:0000313" key="4">
    <source>
        <dbReference type="EMBL" id="UPU35176.1"/>
    </source>
</evidence>
<dbReference type="RefSeq" id="WP_183349636.1">
    <property type="nucleotide sequence ID" value="NZ_BLXY01000009.1"/>
</dbReference>
<evidence type="ECO:0000313" key="6">
    <source>
        <dbReference type="Proteomes" id="UP000831485"/>
    </source>
</evidence>
<reference evidence="5" key="1">
    <citation type="submission" date="2020-06" db="EMBL/GenBank/DDBJ databases">
        <title>Draft genomic sequecing of Geomonas sp. Red736.</title>
        <authorList>
            <person name="Itoh H."/>
            <person name="Xu Z.X."/>
            <person name="Ushijima N."/>
            <person name="Masuda Y."/>
            <person name="Shiratori Y."/>
            <person name="Senoo K."/>
        </authorList>
    </citation>
    <scope>NUCLEOTIDE SEQUENCE [LARGE SCALE GENOMIC DNA]</scope>
    <source>
        <strain evidence="5">Red736</strain>
    </source>
</reference>
<feature type="chain" id="PRO_5027913592" evidence="1">
    <location>
        <begin position="23"/>
        <end position="145"/>
    </location>
</feature>
<gene>
    <name evidence="2" type="ORF">GMPD_34110</name>
    <name evidence="3" type="ORF">M1B72_17185</name>
    <name evidence="4" type="ORF">M1B72_17215</name>
</gene>
<dbReference type="PROSITE" id="PS51257">
    <property type="entry name" value="PROKAR_LIPOPROTEIN"/>
    <property type="match status" value="1"/>
</dbReference>
<dbReference type="InterPro" id="IPR036280">
    <property type="entry name" value="Multihaem_cyt_sf"/>
</dbReference>
<evidence type="ECO:0000256" key="1">
    <source>
        <dbReference type="SAM" id="SignalP"/>
    </source>
</evidence>
<evidence type="ECO:0000313" key="2">
    <source>
        <dbReference type="EMBL" id="GFO65492.1"/>
    </source>
</evidence>
<dbReference type="EMBL" id="BLXY01000009">
    <property type="protein sequence ID" value="GFO65492.1"/>
    <property type="molecule type" value="Genomic_DNA"/>
</dbReference>
<feature type="signal peptide" evidence="1">
    <location>
        <begin position="1"/>
        <end position="22"/>
    </location>
</feature>
<reference evidence="2" key="2">
    <citation type="journal article" date="2021" name="Int. J. Syst. Evol. Microbiol.">
        <title>Geomonas silvestris sp. nov., Geomonas paludis sp. nov. and Geomonas limicola sp. nov., isolated from terrestrial environments, and emended description of the genus Geomonas.</title>
        <authorList>
            <person name="Itoh H."/>
            <person name="Xu Z."/>
            <person name="Masuda Y."/>
            <person name="Ushijima N."/>
            <person name="Hayakawa C."/>
            <person name="Shiratori Y."/>
            <person name="Senoo K."/>
        </authorList>
    </citation>
    <scope>NUCLEOTIDE SEQUENCE</scope>
    <source>
        <strain evidence="2">Red736</strain>
    </source>
</reference>